<dbReference type="InterPro" id="IPR014729">
    <property type="entry name" value="Rossmann-like_a/b/a_fold"/>
</dbReference>
<dbReference type="PROSITE" id="PS51645">
    <property type="entry name" value="PHR_CRY_ALPHA_BETA"/>
    <property type="match status" value="1"/>
</dbReference>
<evidence type="ECO:0000256" key="2">
    <source>
        <dbReference type="ARBA" id="ARBA00022630"/>
    </source>
</evidence>
<dbReference type="PANTHER" id="PTHR11455:SF9">
    <property type="entry name" value="CRYPTOCHROME CIRCADIAN CLOCK 5 ISOFORM X1"/>
    <property type="match status" value="1"/>
</dbReference>
<keyword evidence="2 4" id="KW-0285">Flavoprotein</keyword>
<dbReference type="AlphaFoldDB" id="A0A1G5PVJ9"/>
<comment type="cofactor">
    <cofactor evidence="1">
        <name>(6R)-5,10-methylene-5,6,7,8-tetrahydrofolate</name>
        <dbReference type="ChEBI" id="CHEBI:15636"/>
    </cofactor>
</comment>
<dbReference type="GO" id="GO:0003904">
    <property type="term" value="F:deoxyribodipyrimidine photo-lyase activity"/>
    <property type="evidence" value="ECO:0007669"/>
    <property type="project" value="TreeGrafter"/>
</dbReference>
<feature type="domain" description="Photolyase/cryptochrome alpha/beta" evidence="7">
    <location>
        <begin position="1"/>
        <end position="129"/>
    </location>
</feature>
<dbReference type="InterPro" id="IPR005101">
    <property type="entry name" value="Cryptochr/Photolyase_FAD-bd"/>
</dbReference>
<keyword evidence="8" id="KW-0456">Lyase</keyword>
<organism evidence="8 9">
    <name type="scientific">Epibacterium ulvae</name>
    <dbReference type="NCBI Taxonomy" id="1156985"/>
    <lineage>
        <taxon>Bacteria</taxon>
        <taxon>Pseudomonadati</taxon>
        <taxon>Pseudomonadota</taxon>
        <taxon>Alphaproteobacteria</taxon>
        <taxon>Rhodobacterales</taxon>
        <taxon>Roseobacteraceae</taxon>
        <taxon>Epibacterium</taxon>
    </lineage>
</organism>
<dbReference type="STRING" id="1156985.SAMN04488118_102137"/>
<evidence type="ECO:0000313" key="9">
    <source>
        <dbReference type="Proteomes" id="UP000198767"/>
    </source>
</evidence>
<evidence type="ECO:0000256" key="4">
    <source>
        <dbReference type="PIRSR" id="PIRSR602081-1"/>
    </source>
</evidence>
<dbReference type="Gene3D" id="1.10.579.10">
    <property type="entry name" value="DNA Cyclobutane Dipyrimidine Photolyase, subunit A, domain 3"/>
    <property type="match status" value="1"/>
</dbReference>
<dbReference type="SUPFAM" id="SSF52425">
    <property type="entry name" value="Cryptochrome/photolyase, N-terminal domain"/>
    <property type="match status" value="1"/>
</dbReference>
<dbReference type="Pfam" id="PF03441">
    <property type="entry name" value="FAD_binding_7"/>
    <property type="match status" value="1"/>
</dbReference>
<proteinExistence type="inferred from homology"/>
<dbReference type="GO" id="GO:0009416">
    <property type="term" value="P:response to light stimulus"/>
    <property type="evidence" value="ECO:0007669"/>
    <property type="project" value="TreeGrafter"/>
</dbReference>
<feature type="region of interest" description="Disordered" evidence="6">
    <location>
        <begin position="466"/>
        <end position="504"/>
    </location>
</feature>
<name>A0A1G5PVJ9_9RHOB</name>
<dbReference type="PANTHER" id="PTHR11455">
    <property type="entry name" value="CRYPTOCHROME"/>
    <property type="match status" value="1"/>
</dbReference>
<dbReference type="Proteomes" id="UP000198767">
    <property type="component" value="Unassembled WGS sequence"/>
</dbReference>
<dbReference type="Gene3D" id="1.25.40.80">
    <property type="match status" value="1"/>
</dbReference>
<dbReference type="RefSeq" id="WP_090216127.1">
    <property type="nucleotide sequence ID" value="NZ_FMWG01000002.1"/>
</dbReference>
<comment type="cofactor">
    <cofactor evidence="4">
        <name>FAD</name>
        <dbReference type="ChEBI" id="CHEBI:57692"/>
    </cofactor>
    <text evidence="4">Binds 1 FAD per subunit.</text>
</comment>
<feature type="binding site" evidence="4">
    <location>
        <position position="206"/>
    </location>
    <ligand>
        <name>FAD</name>
        <dbReference type="ChEBI" id="CHEBI:57692"/>
    </ligand>
</feature>
<feature type="binding site" evidence="4">
    <location>
        <position position="262"/>
    </location>
    <ligand>
        <name>FAD</name>
        <dbReference type="ChEBI" id="CHEBI:57692"/>
    </ligand>
</feature>
<dbReference type="Gene3D" id="3.40.50.620">
    <property type="entry name" value="HUPs"/>
    <property type="match status" value="1"/>
</dbReference>
<reference evidence="8 9" key="1">
    <citation type="submission" date="2016-10" db="EMBL/GenBank/DDBJ databases">
        <authorList>
            <person name="de Groot N.N."/>
        </authorList>
    </citation>
    <scope>NUCLEOTIDE SEQUENCE [LARGE SCALE GENOMIC DNA]</scope>
    <source>
        <strain evidence="8 9">U95</strain>
    </source>
</reference>
<feature type="compositionally biased region" description="Basic residues" evidence="6">
    <location>
        <begin position="474"/>
        <end position="487"/>
    </location>
</feature>
<keyword evidence="5" id="KW-0157">Chromophore</keyword>
<accession>A0A1G5PVJ9</accession>
<dbReference type="Pfam" id="PF00875">
    <property type="entry name" value="DNA_photolyase"/>
    <property type="match status" value="1"/>
</dbReference>
<keyword evidence="3 4" id="KW-0274">FAD</keyword>
<evidence type="ECO:0000256" key="3">
    <source>
        <dbReference type="ARBA" id="ARBA00022827"/>
    </source>
</evidence>
<sequence length="504" mass="57758">MQIVWFKRDLRVEDHPALSQASRLGPVLPLYAVETELWKQSDASARQWSFVAETLTELRASLGKLGQPLVVRVGEVTSILAELRKFTPIEGLWSHEETGNDWTYRRDLRVAAWCRQHGVRQYEVQNHGVFRRLKSRNGWAERWDKFMQQQVSSPIALEPVQVELGSIPTACDLGLAEDPCPERQLGGRRAGLERLNSFLTQRGERYQREMSSPVQGAVACSRLSPYLAWGALSMREVAQATELQRNALPPHATNWRKSLRSFSGRLHWHCHFIQKLEDEPRIEFENLHRLYDGLRPTQPDSELLAAWANGETGYPFLDACMRSLRATGWLNFRMRAMVMATSSYHLWLDWRAPGLHLARMFTDYEPGIHWSQVQMQSGTTGINTVRIYNPVKQGYDQDPQGVFIRKWVPELAHVSDEHIHEPWIASNAQQIVGTIYPKRVFDHLAAAKTARERVWGVRRSTEFRTEARAISAKHASRKNRKGSRKKARSGDNPAQLSLPFGDPS</sequence>
<comment type="similarity">
    <text evidence="5">Belongs to the DNA photolyase family.</text>
</comment>
<evidence type="ECO:0000256" key="1">
    <source>
        <dbReference type="ARBA" id="ARBA00001932"/>
    </source>
</evidence>
<evidence type="ECO:0000313" key="8">
    <source>
        <dbReference type="EMBL" id="SCZ53438.1"/>
    </source>
</evidence>
<evidence type="ECO:0000256" key="5">
    <source>
        <dbReference type="RuleBase" id="RU004182"/>
    </source>
</evidence>
<gene>
    <name evidence="8" type="ORF">SAMN04488118_102137</name>
</gene>
<keyword evidence="9" id="KW-1185">Reference proteome</keyword>
<dbReference type="InterPro" id="IPR036155">
    <property type="entry name" value="Crypto/Photolyase_N_sf"/>
</dbReference>
<dbReference type="InterPro" id="IPR036134">
    <property type="entry name" value="Crypto/Photolyase_FAD-like_sf"/>
</dbReference>
<dbReference type="InterPro" id="IPR006050">
    <property type="entry name" value="DNA_photolyase_N"/>
</dbReference>
<dbReference type="OrthoDB" id="9772484at2"/>
<dbReference type="InterPro" id="IPR002081">
    <property type="entry name" value="Cryptochrome/DNA_photolyase_1"/>
</dbReference>
<dbReference type="SUPFAM" id="SSF48173">
    <property type="entry name" value="Cryptochrome/photolyase FAD-binding domain"/>
    <property type="match status" value="1"/>
</dbReference>
<evidence type="ECO:0000256" key="6">
    <source>
        <dbReference type="SAM" id="MobiDB-lite"/>
    </source>
</evidence>
<protein>
    <submittedName>
        <fullName evidence="8">Deoxyribodipyrimidine photo-lyase family protein (Cryptochrome)</fullName>
    </submittedName>
</protein>
<evidence type="ECO:0000259" key="7">
    <source>
        <dbReference type="PROSITE" id="PS51645"/>
    </source>
</evidence>
<dbReference type="GO" id="GO:0003677">
    <property type="term" value="F:DNA binding"/>
    <property type="evidence" value="ECO:0007669"/>
    <property type="project" value="TreeGrafter"/>
</dbReference>
<dbReference type="PRINTS" id="PR00147">
    <property type="entry name" value="DNAPHOTLYASE"/>
</dbReference>
<dbReference type="GO" id="GO:0071949">
    <property type="term" value="F:FAD binding"/>
    <property type="evidence" value="ECO:0007669"/>
    <property type="project" value="TreeGrafter"/>
</dbReference>
<dbReference type="EMBL" id="FMWG01000002">
    <property type="protein sequence ID" value="SCZ53438.1"/>
    <property type="molecule type" value="Genomic_DNA"/>
</dbReference>